<dbReference type="EMBL" id="AUZY01008157">
    <property type="protein sequence ID" value="EQD47152.1"/>
    <property type="molecule type" value="Genomic_DNA"/>
</dbReference>
<dbReference type="PROSITE" id="PS50887">
    <property type="entry name" value="GGDEF"/>
    <property type="match status" value="1"/>
</dbReference>
<evidence type="ECO:0000313" key="2">
    <source>
        <dbReference type="EMBL" id="EQD47152.1"/>
    </source>
</evidence>
<feature type="domain" description="GGDEF" evidence="1">
    <location>
        <begin position="17"/>
        <end position="150"/>
    </location>
</feature>
<dbReference type="SMART" id="SM00267">
    <property type="entry name" value="GGDEF"/>
    <property type="match status" value="1"/>
</dbReference>
<dbReference type="NCBIfam" id="TIGR00254">
    <property type="entry name" value="GGDEF"/>
    <property type="match status" value="1"/>
</dbReference>
<dbReference type="Pfam" id="PF00990">
    <property type="entry name" value="GGDEF"/>
    <property type="match status" value="1"/>
</dbReference>
<dbReference type="PANTHER" id="PTHR44757">
    <property type="entry name" value="DIGUANYLATE CYCLASE DGCP"/>
    <property type="match status" value="1"/>
</dbReference>
<sequence>NRRALIRELTERIESGRETAVMVIDLDRFKVMNDFLGHASGDRLLVTIADRLRTSVRAHDFAGRLGGDEFVVLADAVSNEFDLMASAYRLLGVIGEPTAVGGQRLFHTASIGVAAVGSGTPSALDVIGWADVAMYAAKARGGHQVVVFDDELRQSTGLRSNLELQ</sequence>
<dbReference type="SUPFAM" id="SSF55073">
    <property type="entry name" value="Nucleotide cyclase"/>
    <property type="match status" value="1"/>
</dbReference>
<evidence type="ECO:0000259" key="1">
    <source>
        <dbReference type="PROSITE" id="PS50887"/>
    </source>
</evidence>
<dbReference type="InterPro" id="IPR029787">
    <property type="entry name" value="Nucleotide_cyclase"/>
</dbReference>
<accession>T0ZRP7</accession>
<reference evidence="2" key="2">
    <citation type="journal article" date="2014" name="ISME J.">
        <title>Microbial stratification in low pH oxic and suboxic macroscopic growths along an acid mine drainage.</title>
        <authorList>
            <person name="Mendez-Garcia C."/>
            <person name="Mesa V."/>
            <person name="Sprenger R.R."/>
            <person name="Richter M."/>
            <person name="Diez M.S."/>
            <person name="Solano J."/>
            <person name="Bargiela R."/>
            <person name="Golyshina O.V."/>
            <person name="Manteca A."/>
            <person name="Ramos J.L."/>
            <person name="Gallego J.R."/>
            <person name="Llorente I."/>
            <person name="Martins Dos Santos V.A."/>
            <person name="Jensen O.N."/>
            <person name="Pelaez A.I."/>
            <person name="Sanchez J."/>
            <person name="Ferrer M."/>
        </authorList>
    </citation>
    <scope>NUCLEOTIDE SEQUENCE</scope>
</reference>
<protein>
    <submittedName>
        <fullName evidence="2">Diguanylate cyclase/phosphodiesterase</fullName>
    </submittedName>
</protein>
<dbReference type="InterPro" id="IPR000160">
    <property type="entry name" value="GGDEF_dom"/>
</dbReference>
<proteinExistence type="predicted"/>
<name>T0ZRP7_9ZZZZ</name>
<feature type="non-terminal residue" evidence="2">
    <location>
        <position position="165"/>
    </location>
</feature>
<dbReference type="InterPro" id="IPR043128">
    <property type="entry name" value="Rev_trsase/Diguanyl_cyclase"/>
</dbReference>
<dbReference type="AlphaFoldDB" id="T0ZRP7"/>
<organism evidence="2">
    <name type="scientific">mine drainage metagenome</name>
    <dbReference type="NCBI Taxonomy" id="410659"/>
    <lineage>
        <taxon>unclassified sequences</taxon>
        <taxon>metagenomes</taxon>
        <taxon>ecological metagenomes</taxon>
    </lineage>
</organism>
<dbReference type="Gene3D" id="3.30.70.270">
    <property type="match status" value="1"/>
</dbReference>
<dbReference type="CDD" id="cd01949">
    <property type="entry name" value="GGDEF"/>
    <property type="match status" value="1"/>
</dbReference>
<comment type="caution">
    <text evidence="2">The sequence shown here is derived from an EMBL/GenBank/DDBJ whole genome shotgun (WGS) entry which is preliminary data.</text>
</comment>
<dbReference type="PANTHER" id="PTHR44757:SF2">
    <property type="entry name" value="BIOFILM ARCHITECTURE MAINTENANCE PROTEIN MBAA"/>
    <property type="match status" value="1"/>
</dbReference>
<reference evidence="2" key="1">
    <citation type="submission" date="2013-08" db="EMBL/GenBank/DDBJ databases">
        <authorList>
            <person name="Mendez C."/>
            <person name="Richter M."/>
            <person name="Ferrer M."/>
            <person name="Sanchez J."/>
        </authorList>
    </citation>
    <scope>NUCLEOTIDE SEQUENCE</scope>
</reference>
<dbReference type="InterPro" id="IPR052155">
    <property type="entry name" value="Biofilm_reg_signaling"/>
</dbReference>
<feature type="non-terminal residue" evidence="2">
    <location>
        <position position="1"/>
    </location>
</feature>
<gene>
    <name evidence="2" type="ORF">B1B_12455</name>
</gene>